<feature type="compositionally biased region" description="Basic and acidic residues" evidence="1">
    <location>
        <begin position="170"/>
        <end position="194"/>
    </location>
</feature>
<evidence type="ECO:0000313" key="4">
    <source>
        <dbReference type="Proteomes" id="UP000244811"/>
    </source>
</evidence>
<dbReference type="InterPro" id="IPR011666">
    <property type="entry name" value="DUF1604"/>
</dbReference>
<gene>
    <name evidence="3" type="ORF">MACK_001791</name>
</gene>
<name>A0A976MB17_THEOR</name>
<organism evidence="3 4">
    <name type="scientific">Theileria orientalis</name>
    <dbReference type="NCBI Taxonomy" id="68886"/>
    <lineage>
        <taxon>Eukaryota</taxon>
        <taxon>Sar</taxon>
        <taxon>Alveolata</taxon>
        <taxon>Apicomplexa</taxon>
        <taxon>Aconoidasida</taxon>
        <taxon>Piroplasmida</taxon>
        <taxon>Theileriidae</taxon>
        <taxon>Theileria</taxon>
    </lineage>
</organism>
<reference evidence="3" key="1">
    <citation type="submission" date="2022-07" db="EMBL/GenBank/DDBJ databases">
        <title>Evaluation of T. orientalis genome assembly methods using nanopore sequencing and analysis of variation between genomes.</title>
        <authorList>
            <person name="Yam J."/>
            <person name="Micallef M.L."/>
            <person name="Liu M."/>
            <person name="Djordjevic S.P."/>
            <person name="Bogema D.R."/>
            <person name="Jenkins C."/>
        </authorList>
    </citation>
    <scope>NUCLEOTIDE SEQUENCE</scope>
    <source>
        <strain evidence="3">Goon Nure</strain>
    </source>
</reference>
<evidence type="ECO:0000313" key="3">
    <source>
        <dbReference type="EMBL" id="UKK00978.2"/>
    </source>
</evidence>
<evidence type="ECO:0000256" key="1">
    <source>
        <dbReference type="SAM" id="MobiDB-lite"/>
    </source>
</evidence>
<proteinExistence type="predicted"/>
<feature type="domain" description="G patch" evidence="2">
    <location>
        <begin position="56"/>
        <end position="94"/>
    </location>
</feature>
<accession>A0A976MB17</accession>
<dbReference type="Pfam" id="PF07713">
    <property type="entry name" value="DUF1604"/>
    <property type="match status" value="1"/>
</dbReference>
<dbReference type="EMBL" id="CP056070">
    <property type="protein sequence ID" value="UKK00978.2"/>
    <property type="molecule type" value="Genomic_DNA"/>
</dbReference>
<dbReference type="AlphaFoldDB" id="A0A976MB17"/>
<feature type="region of interest" description="Disordered" evidence="1">
    <location>
        <begin position="170"/>
        <end position="203"/>
    </location>
</feature>
<evidence type="ECO:0000259" key="2">
    <source>
        <dbReference type="Pfam" id="PF07713"/>
    </source>
</evidence>
<dbReference type="Proteomes" id="UP000244811">
    <property type="component" value="Chromosome 3"/>
</dbReference>
<dbReference type="GO" id="GO:0006397">
    <property type="term" value="P:mRNA processing"/>
    <property type="evidence" value="ECO:0007669"/>
    <property type="project" value="InterPro"/>
</dbReference>
<protein>
    <recommendedName>
        <fullName evidence="2">G patch domain-containing protein</fullName>
    </recommendedName>
</protein>
<sequence>MSESTFLGTPLTKYDVDDFEINAKSKRARSYLESKELKYKQNREYINRNKIKTLYTVDTEEGWTPSDFKSSRTKRACYNFQTVSTFTDQDDSDIISLKVLNNLNLKQREIEIGRIIKLILNNEGFLKTVIGPQLPPTNKESTILRDPSDLRGIGFKDVIKEEIEAELKATEESKYHSDGDIAKENESTNKHKDPPGGVKSRKRGARLKWISHDKDKELFPKIVMDLGVKKEDFKKYHEFDRDLDLNEIKQCYKSYYDYIVKPLENIREETVENLLEKYTKMPEFVKSEGSYTTLGGDSLQYEDSKTAKLQTEKYRDNFKGRTVLKYEYSKELLNKFKIKPQFRESESIVTIKPREESQGEGKHLVELPNEIFANIFGTLNK</sequence>